<accession>A0A4S4KRW3</accession>
<dbReference type="Proteomes" id="UP000308199">
    <property type="component" value="Unassembled WGS sequence"/>
</dbReference>
<gene>
    <name evidence="1" type="ORF">EW145_g6985</name>
</gene>
<dbReference type="AlphaFoldDB" id="A0A4S4KRW3"/>
<sequence>MLELRGFSKEVLNVKRDLFCADVNGVVAVVVDLRSAEEYRAESDGRDVTLAKKDTLGGFSDDRFRSLSGVEFEVLPEENTVWRAFSGGGCFFCGVEYTEPSLKGETLNIGSSRFAVESEPAVINECQIVSHRIVKHI</sequence>
<evidence type="ECO:0000313" key="1">
    <source>
        <dbReference type="EMBL" id="THH01077.1"/>
    </source>
</evidence>
<organism evidence="1 2">
    <name type="scientific">Phellinidium pouzarii</name>
    <dbReference type="NCBI Taxonomy" id="167371"/>
    <lineage>
        <taxon>Eukaryota</taxon>
        <taxon>Fungi</taxon>
        <taxon>Dikarya</taxon>
        <taxon>Basidiomycota</taxon>
        <taxon>Agaricomycotina</taxon>
        <taxon>Agaricomycetes</taxon>
        <taxon>Hymenochaetales</taxon>
        <taxon>Hymenochaetaceae</taxon>
        <taxon>Phellinidium</taxon>
    </lineage>
</organism>
<name>A0A4S4KRW3_9AGAM</name>
<evidence type="ECO:0000313" key="2">
    <source>
        <dbReference type="Proteomes" id="UP000308199"/>
    </source>
</evidence>
<protein>
    <submittedName>
        <fullName evidence="1">Uncharacterized protein</fullName>
    </submittedName>
</protein>
<keyword evidence="2" id="KW-1185">Reference proteome</keyword>
<comment type="caution">
    <text evidence="1">The sequence shown here is derived from an EMBL/GenBank/DDBJ whole genome shotgun (WGS) entry which is preliminary data.</text>
</comment>
<proteinExistence type="predicted"/>
<dbReference type="EMBL" id="SGPK01000606">
    <property type="protein sequence ID" value="THH01077.1"/>
    <property type="molecule type" value="Genomic_DNA"/>
</dbReference>
<reference evidence="1 2" key="1">
    <citation type="submission" date="2019-02" db="EMBL/GenBank/DDBJ databases">
        <title>Genome sequencing of the rare red list fungi Phellinidium pouzarii.</title>
        <authorList>
            <person name="Buettner E."/>
            <person name="Kellner H."/>
        </authorList>
    </citation>
    <scope>NUCLEOTIDE SEQUENCE [LARGE SCALE GENOMIC DNA]</scope>
    <source>
        <strain evidence="1 2">DSM 108285</strain>
    </source>
</reference>